<name>A0A0G1IRN4_9BACT</name>
<sequence>MFLHRPDIFDHMDGWTSHAYPNPDFSVRPDQSGNNKIDGFKYDLRYIRQFTTKKLPVFITEAGWSTKYLSDIQISYYYKYAFEKVWNDDEVIAVTPFLLNAREGPFSVFSLTDDNGQLKEQALSLSSFASVGAPVFPEIELVAPPSQATQTALPRVETEDLTFEYTAPQLIGRLFQIFTTLFGIKGIE</sequence>
<dbReference type="Proteomes" id="UP000034069">
    <property type="component" value="Unassembled WGS sequence"/>
</dbReference>
<dbReference type="AlphaFoldDB" id="A0A0G1IRN4"/>
<dbReference type="InterPro" id="IPR017853">
    <property type="entry name" value="GH"/>
</dbReference>
<protein>
    <recommendedName>
        <fullName evidence="3">Glycoside hydrolase family 5 domain-containing protein</fullName>
    </recommendedName>
</protein>
<proteinExistence type="predicted"/>
<reference evidence="1 2" key="1">
    <citation type="journal article" date="2015" name="Nature">
        <title>rRNA introns, odd ribosomes, and small enigmatic genomes across a large radiation of phyla.</title>
        <authorList>
            <person name="Brown C.T."/>
            <person name="Hug L.A."/>
            <person name="Thomas B.C."/>
            <person name="Sharon I."/>
            <person name="Castelle C.J."/>
            <person name="Singh A."/>
            <person name="Wilkins M.J."/>
            <person name="Williams K.H."/>
            <person name="Banfield J.F."/>
        </authorList>
    </citation>
    <scope>NUCLEOTIDE SEQUENCE [LARGE SCALE GENOMIC DNA]</scope>
</reference>
<evidence type="ECO:0000313" key="2">
    <source>
        <dbReference type="Proteomes" id="UP000034069"/>
    </source>
</evidence>
<accession>A0A0G1IRN4</accession>
<dbReference type="EMBL" id="LCHN01000038">
    <property type="protein sequence ID" value="KKT34447.1"/>
    <property type="molecule type" value="Genomic_DNA"/>
</dbReference>
<organism evidence="1 2">
    <name type="scientific">Candidatus Collierbacteria bacterium GW2011_GWA1_44_12</name>
    <dbReference type="NCBI Taxonomy" id="1618376"/>
    <lineage>
        <taxon>Bacteria</taxon>
        <taxon>Candidatus Collieribacteriota</taxon>
    </lineage>
</organism>
<dbReference type="SUPFAM" id="SSF51445">
    <property type="entry name" value="(Trans)glycosidases"/>
    <property type="match status" value="1"/>
</dbReference>
<evidence type="ECO:0008006" key="3">
    <source>
        <dbReference type="Google" id="ProtNLM"/>
    </source>
</evidence>
<comment type="caution">
    <text evidence="1">The sequence shown here is derived from an EMBL/GenBank/DDBJ whole genome shotgun (WGS) entry which is preliminary data.</text>
</comment>
<gene>
    <name evidence="1" type="ORF">UW23_C0038G0005</name>
</gene>
<evidence type="ECO:0000313" key="1">
    <source>
        <dbReference type="EMBL" id="KKT34447.1"/>
    </source>
</evidence>
<dbReference type="Gene3D" id="3.20.20.80">
    <property type="entry name" value="Glycosidases"/>
    <property type="match status" value="1"/>
</dbReference>